<dbReference type="STRING" id="65357.A0A024G7F7"/>
<keyword evidence="6" id="KW-0378">Hydrolase</keyword>
<feature type="compositionally biased region" description="Basic residues" evidence="8">
    <location>
        <begin position="48"/>
        <end position="57"/>
    </location>
</feature>
<keyword evidence="11" id="KW-1185">Reference proteome</keyword>
<accession>A0A024G7F7</accession>
<dbReference type="InterPro" id="IPR018200">
    <property type="entry name" value="USP_CS"/>
</dbReference>
<keyword evidence="4" id="KW-0645">Protease</keyword>
<feature type="region of interest" description="Disordered" evidence="8">
    <location>
        <begin position="1146"/>
        <end position="1204"/>
    </location>
</feature>
<evidence type="ECO:0000256" key="2">
    <source>
        <dbReference type="ARBA" id="ARBA00009085"/>
    </source>
</evidence>
<dbReference type="Pfam" id="PF00443">
    <property type="entry name" value="UCH"/>
    <property type="match status" value="1"/>
</dbReference>
<dbReference type="EMBL" id="CAIX01000037">
    <property type="protein sequence ID" value="CCI42688.1"/>
    <property type="molecule type" value="Genomic_DNA"/>
</dbReference>
<organism evidence="10 11">
    <name type="scientific">Albugo candida</name>
    <dbReference type="NCBI Taxonomy" id="65357"/>
    <lineage>
        <taxon>Eukaryota</taxon>
        <taxon>Sar</taxon>
        <taxon>Stramenopiles</taxon>
        <taxon>Oomycota</taxon>
        <taxon>Peronosporomycetes</taxon>
        <taxon>Albuginales</taxon>
        <taxon>Albuginaceae</taxon>
        <taxon>Albugo</taxon>
    </lineage>
</organism>
<keyword evidence="7" id="KW-0788">Thiol protease</keyword>
<feature type="compositionally biased region" description="Acidic residues" evidence="8">
    <location>
        <begin position="526"/>
        <end position="535"/>
    </location>
</feature>
<evidence type="ECO:0000256" key="4">
    <source>
        <dbReference type="ARBA" id="ARBA00022670"/>
    </source>
</evidence>
<comment type="caution">
    <text evidence="10">The sequence shown here is derived from an EMBL/GenBank/DDBJ whole genome shotgun (WGS) entry which is preliminary data.</text>
</comment>
<dbReference type="InterPro" id="IPR028889">
    <property type="entry name" value="USP"/>
</dbReference>
<feature type="compositionally biased region" description="Polar residues" evidence="8">
    <location>
        <begin position="1163"/>
        <end position="1187"/>
    </location>
</feature>
<feature type="compositionally biased region" description="Low complexity" evidence="8">
    <location>
        <begin position="1106"/>
        <end position="1122"/>
    </location>
</feature>
<dbReference type="InterPro" id="IPR001394">
    <property type="entry name" value="Peptidase_C19_UCH"/>
</dbReference>
<dbReference type="GO" id="GO:0016579">
    <property type="term" value="P:protein deubiquitination"/>
    <property type="evidence" value="ECO:0007669"/>
    <property type="project" value="InterPro"/>
</dbReference>
<feature type="domain" description="USP" evidence="9">
    <location>
        <begin position="353"/>
        <end position="846"/>
    </location>
</feature>
<protein>
    <recommendedName>
        <fullName evidence="3">ubiquitinyl hydrolase 1</fullName>
        <ecNumber evidence="3">3.4.19.12</ecNumber>
    </recommendedName>
</protein>
<feature type="region of interest" description="Disordered" evidence="8">
    <location>
        <begin position="48"/>
        <end position="75"/>
    </location>
</feature>
<name>A0A024G7F7_9STRA</name>
<dbReference type="InParanoid" id="A0A024G7F7"/>
<dbReference type="GO" id="GO:0004843">
    <property type="term" value="F:cysteine-type deubiquitinase activity"/>
    <property type="evidence" value="ECO:0007669"/>
    <property type="project" value="UniProtKB-EC"/>
</dbReference>
<proteinExistence type="inferred from homology"/>
<evidence type="ECO:0000259" key="9">
    <source>
        <dbReference type="PROSITE" id="PS50235"/>
    </source>
</evidence>
<dbReference type="InterPro" id="IPR013083">
    <property type="entry name" value="Znf_RING/FYVE/PHD"/>
</dbReference>
<feature type="compositionally biased region" description="Basic and acidic residues" evidence="8">
    <location>
        <begin position="311"/>
        <end position="325"/>
    </location>
</feature>
<dbReference type="PROSITE" id="PS50235">
    <property type="entry name" value="USP_3"/>
    <property type="match status" value="1"/>
</dbReference>
<dbReference type="GO" id="GO:0005829">
    <property type="term" value="C:cytosol"/>
    <property type="evidence" value="ECO:0007669"/>
    <property type="project" value="TreeGrafter"/>
</dbReference>
<dbReference type="InterPro" id="IPR050164">
    <property type="entry name" value="Peptidase_C19"/>
</dbReference>
<dbReference type="Gene3D" id="3.30.40.10">
    <property type="entry name" value="Zinc/RING finger domain, C3HC4 (zinc finger)"/>
    <property type="match status" value="1"/>
</dbReference>
<dbReference type="InterPro" id="IPR038765">
    <property type="entry name" value="Papain-like_cys_pep_sf"/>
</dbReference>
<dbReference type="CDD" id="cd02257">
    <property type="entry name" value="Peptidase_C19"/>
    <property type="match status" value="1"/>
</dbReference>
<dbReference type="PANTHER" id="PTHR24006">
    <property type="entry name" value="UBIQUITIN CARBOXYL-TERMINAL HYDROLASE"/>
    <property type="match status" value="1"/>
</dbReference>
<feature type="region of interest" description="Disordered" evidence="8">
    <location>
        <begin position="511"/>
        <end position="552"/>
    </location>
</feature>
<dbReference type="SUPFAM" id="SSF57850">
    <property type="entry name" value="RING/U-box"/>
    <property type="match status" value="1"/>
</dbReference>
<evidence type="ECO:0000256" key="7">
    <source>
        <dbReference type="ARBA" id="ARBA00022807"/>
    </source>
</evidence>
<evidence type="ECO:0000256" key="5">
    <source>
        <dbReference type="ARBA" id="ARBA00022786"/>
    </source>
</evidence>
<dbReference type="PROSITE" id="PS00972">
    <property type="entry name" value="USP_1"/>
    <property type="match status" value="1"/>
</dbReference>
<reference evidence="10 11" key="1">
    <citation type="submission" date="2012-05" db="EMBL/GenBank/DDBJ databases">
        <title>Recombination and specialization in a pathogen metapopulation.</title>
        <authorList>
            <person name="Gardiner A."/>
            <person name="Kemen E."/>
            <person name="Schultz-Larsen T."/>
            <person name="MacLean D."/>
            <person name="Van Oosterhout C."/>
            <person name="Jones J.D.G."/>
        </authorList>
    </citation>
    <scope>NUCLEOTIDE SEQUENCE [LARGE SCALE GENOMIC DNA]</scope>
    <source>
        <strain evidence="10 11">Ac Nc2</strain>
    </source>
</reference>
<evidence type="ECO:0000256" key="8">
    <source>
        <dbReference type="SAM" id="MobiDB-lite"/>
    </source>
</evidence>
<sequence length="1304" mass="146750">MSSALENECVNKSPCRHALHAIQPARMRRALRRLAAFKCQQCQEQMHRRKSGTHRKRKEDSFECNETSSHHSSHSEKPLSVCLYCGFITCRSDAHYRSHQRMHPKHMLMLDTWTGKLFCFVCNDLDATKESSGEGELRCKVEKLRLECLDIVRQSKAFVSEMKASEFIAAKNTNLNASVQQQTRSNHENKKETSRSIDSEGRVHSTSNSSTCSSNHSVQSDLSSPGCKGPPVQQDSFLNQEESDRCKLPGMIQAEEPMSWVRNTRGDYGTVEDDQISTDPVVKDLAKWTLIEPPHLSDSTQGSGQASEESDSSKENMGRVPEHKQIKLHLNDSATDGAYSYENETKGNLKGVFGFTNLGNTCYFNATMQAILTVIHYEPESPSFKQFVDKKNYGTAPLSCIFAKLCDTIRTKQVEKQKSYSKCVNAPDSQEKLVKTKLRKQATKKHTLVQDQKTKKSSRKAHAPYLILSVSPILKTMRSKFAQFRGHAQQDAHELLISFLWAIDDEYRDTERSSMSETSNPTDSESGLDDQEEDAELKGQPESPVSRPGSNQIFVKVDDGTTYSFQLPLNTSIGELQSIVARKIKLSGDNFYLQINRQRSSIEQDTSPNRTPQMQIDLGELPKKKESFIQALFGCEMMTVIVCKNCAHSSRTSEACFQLSLPIPGHSKHRVEARSVTLFDCLSALIAPTELSTGCGNGYQCDKCSALSTSSSFSPKTTDLRDATMQTLISRAPRILILHLKRLNRTRKINEHIKFSAEMDFGTWFRAEAQENCTTRNSNRRLTYELISVIVHSGNRGSGHYACFVSRDNDPSSGRHWFYTSDANVRRVSIEEVLGCQAYILFYRQTSKVESVVTCDPDILSRFMEPVGLEPAITKDEYDAEQLCRDFIQETIQMVITIFYNQDIKRRAFHKVAAEGCAAVLASVSMFESGPNGKQPGSLKSDRDRQQCSRSLLKSATVKLHHNTLSSLEDLFNAHELELFWLSSELCRAMKSMDNKLWLWCLHRDQVDSFITAMGKRFGCPVLPSTQRYIHRQASAFPIFINLEQFLDLMQQTKLAANVTGDYRYESSKPHSMPLEPASCEIDGYSSSSSKNSLSKLKINRSDRIASSVSSSGSTTSGKASKNFQASDRADQTTYNSMAQQMLPGKQSHNALQQRKKGDRKSLSPSKTMQRYNISNYGNKLLSSQPYDQDEVSDQQNPDDGVEFDLQDVRPDAIQSEPHFVQAEPTFPTQKKSGEVQNEINSKNKQTSGNVHLPKILTKVPLKGYRKIQGDTYRAASEQNTPTLLRKSKLLFPPVTTPKNGHSR</sequence>
<feature type="compositionally biased region" description="Low complexity" evidence="8">
    <location>
        <begin position="204"/>
        <end position="220"/>
    </location>
</feature>
<evidence type="ECO:0000256" key="3">
    <source>
        <dbReference type="ARBA" id="ARBA00012759"/>
    </source>
</evidence>
<dbReference type="GO" id="GO:0006508">
    <property type="term" value="P:proteolysis"/>
    <property type="evidence" value="ECO:0007669"/>
    <property type="project" value="UniProtKB-KW"/>
</dbReference>
<dbReference type="SUPFAM" id="SSF54001">
    <property type="entry name" value="Cysteine proteinases"/>
    <property type="match status" value="1"/>
</dbReference>
<dbReference type="PANTHER" id="PTHR24006:SF888">
    <property type="entry name" value="UBIQUITIN CARBOXYL-TERMINAL HYDROLASE 30"/>
    <property type="match status" value="1"/>
</dbReference>
<feature type="region of interest" description="Disordered" evidence="8">
    <location>
        <begin position="292"/>
        <end position="326"/>
    </location>
</feature>
<comment type="similarity">
    <text evidence="2">Belongs to the peptidase C19 family.</text>
</comment>
<evidence type="ECO:0000313" key="10">
    <source>
        <dbReference type="EMBL" id="CCI42688.1"/>
    </source>
</evidence>
<feature type="region of interest" description="Disordered" evidence="8">
    <location>
        <begin position="179"/>
        <end position="235"/>
    </location>
</feature>
<comment type="catalytic activity">
    <reaction evidence="1">
        <text>Thiol-dependent hydrolysis of ester, thioester, amide, peptide and isopeptide bonds formed by the C-terminal Gly of ubiquitin (a 76-residue protein attached to proteins as an intracellular targeting signal).</text>
        <dbReference type="EC" id="3.4.19.12"/>
    </reaction>
</comment>
<feature type="compositionally biased region" description="Polar residues" evidence="8">
    <location>
        <begin position="515"/>
        <end position="525"/>
    </location>
</feature>
<dbReference type="Gene3D" id="3.90.70.10">
    <property type="entry name" value="Cysteine proteinases"/>
    <property type="match status" value="1"/>
</dbReference>
<gene>
    <name evidence="10" type="ORF">BN9_034720</name>
</gene>
<dbReference type="OrthoDB" id="289038at2759"/>
<keyword evidence="5" id="KW-0833">Ubl conjugation pathway</keyword>
<feature type="region of interest" description="Disordered" evidence="8">
    <location>
        <begin position="1101"/>
        <end position="1129"/>
    </location>
</feature>
<feature type="compositionally biased region" description="Basic and acidic residues" evidence="8">
    <location>
        <begin position="185"/>
        <end position="203"/>
    </location>
</feature>
<dbReference type="GO" id="GO:0005634">
    <property type="term" value="C:nucleus"/>
    <property type="evidence" value="ECO:0007669"/>
    <property type="project" value="TreeGrafter"/>
</dbReference>
<dbReference type="Proteomes" id="UP000053237">
    <property type="component" value="Unassembled WGS sequence"/>
</dbReference>
<dbReference type="PROSITE" id="PS00973">
    <property type="entry name" value="USP_2"/>
    <property type="match status" value="1"/>
</dbReference>
<evidence type="ECO:0000313" key="11">
    <source>
        <dbReference type="Proteomes" id="UP000053237"/>
    </source>
</evidence>
<evidence type="ECO:0000256" key="6">
    <source>
        <dbReference type="ARBA" id="ARBA00022801"/>
    </source>
</evidence>
<evidence type="ECO:0000256" key="1">
    <source>
        <dbReference type="ARBA" id="ARBA00000707"/>
    </source>
</evidence>
<feature type="compositionally biased region" description="Polar residues" evidence="8">
    <location>
        <begin position="297"/>
        <end position="307"/>
    </location>
</feature>
<dbReference type="EC" id="3.4.19.12" evidence="3"/>